<evidence type="ECO:0000313" key="9">
    <source>
        <dbReference type="EMBL" id="OWY96992.1"/>
    </source>
</evidence>
<dbReference type="GO" id="GO:0003964">
    <property type="term" value="F:RNA-directed DNA polymerase activity"/>
    <property type="evidence" value="ECO:0007669"/>
    <property type="project" value="UniProtKB-KW"/>
</dbReference>
<dbReference type="Proteomes" id="UP000198211">
    <property type="component" value="Unassembled WGS sequence"/>
</dbReference>
<dbReference type="AlphaFoldDB" id="A0A225UVM7"/>
<dbReference type="Pfam" id="PF17917">
    <property type="entry name" value="RT_RNaseH"/>
    <property type="match status" value="1"/>
</dbReference>
<feature type="compositionally biased region" description="Basic and acidic residues" evidence="7">
    <location>
        <begin position="80"/>
        <end position="91"/>
    </location>
</feature>
<reference evidence="10" key="1">
    <citation type="submission" date="2017-03" db="EMBL/GenBank/DDBJ databases">
        <title>Phytopthora megakarya and P. palmivora, two closely related causual agents of cacao black pod achieved similar genome size and gene model numbers by different mechanisms.</title>
        <authorList>
            <person name="Ali S."/>
            <person name="Shao J."/>
            <person name="Larry D.J."/>
            <person name="Kronmiller B."/>
            <person name="Shen D."/>
            <person name="Strem M.D."/>
            <person name="Melnick R.L."/>
            <person name="Guiltinan M.J."/>
            <person name="Tyler B.M."/>
            <person name="Meinhardt L.W."/>
            <person name="Bailey B.A."/>
        </authorList>
    </citation>
    <scope>NUCLEOTIDE SEQUENCE [LARGE SCALE GENOMIC DNA]</scope>
    <source>
        <strain evidence="10">zdho120</strain>
    </source>
</reference>
<dbReference type="OrthoDB" id="10030726at2759"/>
<evidence type="ECO:0000256" key="3">
    <source>
        <dbReference type="ARBA" id="ARBA00022722"/>
    </source>
</evidence>
<feature type="non-terminal residue" evidence="9">
    <location>
        <position position="238"/>
    </location>
</feature>
<feature type="compositionally biased region" description="Basic and acidic residues" evidence="7">
    <location>
        <begin position="195"/>
        <end position="206"/>
    </location>
</feature>
<keyword evidence="3" id="KW-0540">Nuclease</keyword>
<dbReference type="InterPro" id="IPR043502">
    <property type="entry name" value="DNA/RNA_pol_sf"/>
</dbReference>
<gene>
    <name evidence="9" type="ORF">PHMEG_00032589</name>
</gene>
<accession>A0A225UVM7</accession>
<dbReference type="STRING" id="4795.A0A225UVM7"/>
<feature type="region of interest" description="Disordered" evidence="7">
    <location>
        <begin position="53"/>
        <end position="119"/>
    </location>
</feature>
<comment type="caution">
    <text evidence="9">The sequence shown here is derived from an EMBL/GenBank/DDBJ whole genome shotgun (WGS) entry which is preliminary data.</text>
</comment>
<feature type="compositionally biased region" description="Polar residues" evidence="7">
    <location>
        <begin position="213"/>
        <end position="238"/>
    </location>
</feature>
<evidence type="ECO:0000259" key="8">
    <source>
        <dbReference type="Pfam" id="PF17917"/>
    </source>
</evidence>
<keyword evidence="1" id="KW-0808">Transferase</keyword>
<feature type="compositionally biased region" description="Basic and acidic residues" evidence="7">
    <location>
        <begin position="100"/>
        <end position="118"/>
    </location>
</feature>
<proteinExistence type="predicted"/>
<dbReference type="SUPFAM" id="SSF56672">
    <property type="entry name" value="DNA/RNA polymerases"/>
    <property type="match status" value="1"/>
</dbReference>
<keyword evidence="4" id="KW-0255">Endonuclease</keyword>
<evidence type="ECO:0000256" key="1">
    <source>
        <dbReference type="ARBA" id="ARBA00022679"/>
    </source>
</evidence>
<keyword evidence="5" id="KW-0378">Hydrolase</keyword>
<feature type="region of interest" description="Disordered" evidence="7">
    <location>
        <begin position="150"/>
        <end position="238"/>
    </location>
</feature>
<organism evidence="9 10">
    <name type="scientific">Phytophthora megakarya</name>
    <dbReference type="NCBI Taxonomy" id="4795"/>
    <lineage>
        <taxon>Eukaryota</taxon>
        <taxon>Sar</taxon>
        <taxon>Stramenopiles</taxon>
        <taxon>Oomycota</taxon>
        <taxon>Peronosporomycetes</taxon>
        <taxon>Peronosporales</taxon>
        <taxon>Peronosporaceae</taxon>
        <taxon>Phytophthora</taxon>
    </lineage>
</organism>
<evidence type="ECO:0000256" key="6">
    <source>
        <dbReference type="ARBA" id="ARBA00022918"/>
    </source>
</evidence>
<protein>
    <submittedName>
        <fullName evidence="9">Retrovirus Polyprotein</fullName>
    </submittedName>
</protein>
<evidence type="ECO:0000313" key="10">
    <source>
        <dbReference type="Proteomes" id="UP000198211"/>
    </source>
</evidence>
<evidence type="ECO:0000256" key="2">
    <source>
        <dbReference type="ARBA" id="ARBA00022695"/>
    </source>
</evidence>
<evidence type="ECO:0000256" key="7">
    <source>
        <dbReference type="SAM" id="MobiDB-lite"/>
    </source>
</evidence>
<keyword evidence="6" id="KW-0695">RNA-directed DNA polymerase</keyword>
<dbReference type="GO" id="GO:0016787">
    <property type="term" value="F:hydrolase activity"/>
    <property type="evidence" value="ECO:0007669"/>
    <property type="project" value="UniProtKB-KW"/>
</dbReference>
<keyword evidence="2" id="KW-0548">Nucleotidyltransferase</keyword>
<evidence type="ECO:0000256" key="4">
    <source>
        <dbReference type="ARBA" id="ARBA00022759"/>
    </source>
</evidence>
<evidence type="ECO:0000256" key="5">
    <source>
        <dbReference type="ARBA" id="ARBA00022801"/>
    </source>
</evidence>
<dbReference type="EMBL" id="NBNE01010976">
    <property type="protein sequence ID" value="OWY96992.1"/>
    <property type="molecule type" value="Genomic_DNA"/>
</dbReference>
<name>A0A225UVM7_9STRA</name>
<dbReference type="InterPro" id="IPR041373">
    <property type="entry name" value="RT_RNaseH"/>
</dbReference>
<dbReference type="GO" id="GO:0004519">
    <property type="term" value="F:endonuclease activity"/>
    <property type="evidence" value="ECO:0007669"/>
    <property type="project" value="UniProtKB-KW"/>
</dbReference>
<sequence length="238" mass="25757">MGPTSTGRLFTIVTDHAALRWLMTSPNLTGKLHRWALALQEFEFDVKYRPGSSNSGACGGFGQGSSRTTATIKGENSDAIGRDGSGERGLHSDGNGGGLDKQERRSNRNGECDGRDTHATCTMQSDVGRILKENETTVRAVLSDMVKAVEEGTVPNDEQLQKPTVRDTRRPRTQRRTAGTALPAGERPMTRAAKRRAEEQRRREAVAEAVATDVTTQPKSGASNTEMAEQQGGSQRTT</sequence>
<keyword evidence="10" id="KW-1185">Reference proteome</keyword>
<feature type="domain" description="Reverse transcriptase RNase H-like" evidence="8">
    <location>
        <begin position="7"/>
        <end position="42"/>
    </location>
</feature>